<dbReference type="Proteomes" id="UP001304895">
    <property type="component" value="Unassembled WGS sequence"/>
</dbReference>
<evidence type="ECO:0000313" key="2">
    <source>
        <dbReference type="Proteomes" id="UP001304895"/>
    </source>
</evidence>
<gene>
    <name evidence="1" type="ORF">BT67DRAFT_279635</name>
</gene>
<keyword evidence="2" id="KW-1185">Reference proteome</keyword>
<evidence type="ECO:0000313" key="1">
    <source>
        <dbReference type="EMBL" id="KAK4135529.1"/>
    </source>
</evidence>
<name>A0AAN6UMJ5_9PEZI</name>
<reference evidence="1" key="2">
    <citation type="submission" date="2023-05" db="EMBL/GenBank/DDBJ databases">
        <authorList>
            <consortium name="Lawrence Berkeley National Laboratory"/>
            <person name="Steindorff A."/>
            <person name="Hensen N."/>
            <person name="Bonometti L."/>
            <person name="Westerberg I."/>
            <person name="Brannstrom I.O."/>
            <person name="Guillou S."/>
            <person name="Cros-Aarteil S."/>
            <person name="Calhoun S."/>
            <person name="Haridas S."/>
            <person name="Kuo A."/>
            <person name="Mondo S."/>
            <person name="Pangilinan J."/>
            <person name="Riley R."/>
            <person name="Labutti K."/>
            <person name="Andreopoulos B."/>
            <person name="Lipzen A."/>
            <person name="Chen C."/>
            <person name="Yanf M."/>
            <person name="Daum C."/>
            <person name="Ng V."/>
            <person name="Clum A."/>
            <person name="Ohm R."/>
            <person name="Martin F."/>
            <person name="Silar P."/>
            <person name="Natvig D."/>
            <person name="Lalanne C."/>
            <person name="Gautier V."/>
            <person name="Ament-Velasquez S.L."/>
            <person name="Kruys A."/>
            <person name="Hutchinson M.I."/>
            <person name="Powell A.J."/>
            <person name="Barry K."/>
            <person name="Miller A.N."/>
            <person name="Grigoriev I.V."/>
            <person name="Debuchy R."/>
            <person name="Gladieux P."/>
            <person name="Thoren M.H."/>
            <person name="Johannesson H."/>
        </authorList>
    </citation>
    <scope>NUCLEOTIDE SEQUENCE</scope>
    <source>
        <strain evidence="1">CBS 123565</strain>
    </source>
</reference>
<organism evidence="1 2">
    <name type="scientific">Trichocladium antarcticum</name>
    <dbReference type="NCBI Taxonomy" id="1450529"/>
    <lineage>
        <taxon>Eukaryota</taxon>
        <taxon>Fungi</taxon>
        <taxon>Dikarya</taxon>
        <taxon>Ascomycota</taxon>
        <taxon>Pezizomycotina</taxon>
        <taxon>Sordariomycetes</taxon>
        <taxon>Sordariomycetidae</taxon>
        <taxon>Sordariales</taxon>
        <taxon>Chaetomiaceae</taxon>
        <taxon>Trichocladium</taxon>
    </lineage>
</organism>
<dbReference type="EMBL" id="MU853406">
    <property type="protein sequence ID" value="KAK4135529.1"/>
    <property type="molecule type" value="Genomic_DNA"/>
</dbReference>
<dbReference type="AlphaFoldDB" id="A0AAN6UMJ5"/>
<accession>A0AAN6UMJ5</accession>
<reference evidence="1" key="1">
    <citation type="journal article" date="2023" name="Mol. Phylogenet. Evol.">
        <title>Genome-scale phylogeny and comparative genomics of the fungal order Sordariales.</title>
        <authorList>
            <person name="Hensen N."/>
            <person name="Bonometti L."/>
            <person name="Westerberg I."/>
            <person name="Brannstrom I.O."/>
            <person name="Guillou S."/>
            <person name="Cros-Aarteil S."/>
            <person name="Calhoun S."/>
            <person name="Haridas S."/>
            <person name="Kuo A."/>
            <person name="Mondo S."/>
            <person name="Pangilinan J."/>
            <person name="Riley R."/>
            <person name="LaButti K."/>
            <person name="Andreopoulos B."/>
            <person name="Lipzen A."/>
            <person name="Chen C."/>
            <person name="Yan M."/>
            <person name="Daum C."/>
            <person name="Ng V."/>
            <person name="Clum A."/>
            <person name="Steindorff A."/>
            <person name="Ohm R.A."/>
            <person name="Martin F."/>
            <person name="Silar P."/>
            <person name="Natvig D.O."/>
            <person name="Lalanne C."/>
            <person name="Gautier V."/>
            <person name="Ament-Velasquez S.L."/>
            <person name="Kruys A."/>
            <person name="Hutchinson M.I."/>
            <person name="Powell A.J."/>
            <person name="Barry K."/>
            <person name="Miller A.N."/>
            <person name="Grigoriev I.V."/>
            <person name="Debuchy R."/>
            <person name="Gladieux P."/>
            <person name="Hiltunen Thoren M."/>
            <person name="Johannesson H."/>
        </authorList>
    </citation>
    <scope>NUCLEOTIDE SEQUENCE</scope>
    <source>
        <strain evidence="1">CBS 123565</strain>
    </source>
</reference>
<comment type="caution">
    <text evidence="1">The sequence shown here is derived from an EMBL/GenBank/DDBJ whole genome shotgun (WGS) entry which is preliminary data.</text>
</comment>
<proteinExistence type="predicted"/>
<sequence length="186" mass="20839">MVLGPVLCINFSTNYLDRFLVRLNFPQVFHRFGVGMEPRTMLRSILSFGALNNSTIRFHSTRTSCSGLKTPKWRSKAGSNLHKRGYRLNGLFSSSCRSSCLLVYRPFSEDMGGCHSRWTPTAASRLSKYCPRPLGVEFVGAAKTSYEVPAPLRNAVHVVCGPWAAELRQKGQRLWLSGPAGGLKWW</sequence>
<protein>
    <submittedName>
        <fullName evidence="1">Uncharacterized protein</fullName>
    </submittedName>
</protein>